<name>A0A367RRK4_9NOSO</name>
<organism evidence="2 3">
    <name type="scientific">Nostoc minutum NIES-26</name>
    <dbReference type="NCBI Taxonomy" id="1844469"/>
    <lineage>
        <taxon>Bacteria</taxon>
        <taxon>Bacillati</taxon>
        <taxon>Cyanobacteriota</taxon>
        <taxon>Cyanophyceae</taxon>
        <taxon>Nostocales</taxon>
        <taxon>Nostocaceae</taxon>
        <taxon>Nostoc</taxon>
    </lineage>
</organism>
<keyword evidence="3" id="KW-1185">Reference proteome</keyword>
<dbReference type="Proteomes" id="UP000252107">
    <property type="component" value="Unassembled WGS sequence"/>
</dbReference>
<dbReference type="EMBL" id="LXQD01000076">
    <property type="protein sequence ID" value="RCJ39206.1"/>
    <property type="molecule type" value="Genomic_DNA"/>
</dbReference>
<proteinExistence type="predicted"/>
<feature type="transmembrane region" description="Helical" evidence="1">
    <location>
        <begin position="12"/>
        <end position="32"/>
    </location>
</feature>
<dbReference type="AlphaFoldDB" id="A0A367RRK4"/>
<protein>
    <submittedName>
        <fullName evidence="2">Uncharacterized protein</fullName>
    </submittedName>
</protein>
<keyword evidence="1" id="KW-0812">Transmembrane</keyword>
<keyword evidence="1" id="KW-1133">Transmembrane helix</keyword>
<gene>
    <name evidence="2" type="ORF">A6770_12255</name>
</gene>
<evidence type="ECO:0000313" key="3">
    <source>
        <dbReference type="Proteomes" id="UP000252107"/>
    </source>
</evidence>
<keyword evidence="1" id="KW-0472">Membrane</keyword>
<evidence type="ECO:0000313" key="2">
    <source>
        <dbReference type="EMBL" id="RCJ39206.1"/>
    </source>
</evidence>
<evidence type="ECO:0000256" key="1">
    <source>
        <dbReference type="SAM" id="Phobius"/>
    </source>
</evidence>
<comment type="caution">
    <text evidence="2">The sequence shown here is derived from an EMBL/GenBank/DDBJ whole genome shotgun (WGS) entry which is preliminary data.</text>
</comment>
<accession>A0A367RRK4</accession>
<reference evidence="2" key="1">
    <citation type="submission" date="2016-04" db="EMBL/GenBank/DDBJ databases">
        <authorList>
            <person name="Tabuchi Yagui T.R."/>
        </authorList>
    </citation>
    <scope>NUCLEOTIDE SEQUENCE [LARGE SCALE GENOMIC DNA]</scope>
    <source>
        <strain evidence="2">NIES-26</strain>
    </source>
</reference>
<sequence length="71" mass="7848">MKSTLTAKTESSIVLLSLLESVVLGFYGYYIGEVVLATIPFRRLSNKTSPGQGSNYDLTLEFRLILGNFDV</sequence>